<dbReference type="CDD" id="cd24032">
    <property type="entry name" value="ASKHA_NBD_TsaB"/>
    <property type="match status" value="1"/>
</dbReference>
<sequence>MKLLALDTSSEGCSAALLVDGALSERFEIAPRGHTRLLMPMVRELLSEAELAPSDLDALAFARGPGSFTGVRIATGVIQGLAWGLEVPVVPVSSLQAVALGAIDANRLDDGDAVAVAFDARMSEVYWGCFACQDNFPILQGEERVCPPSLVTLEGAPKRWIGAGMGWAFRDQMPESVVSEVDSADKSLVPRAAWVARLAEQEVRHGRSVPAEQAQPVYIRDEVAWKKLPGRE</sequence>
<feature type="domain" description="Gcp-like" evidence="4">
    <location>
        <begin position="28"/>
        <end position="128"/>
    </location>
</feature>
<dbReference type="GO" id="GO:0061711">
    <property type="term" value="F:tRNA N(6)-L-threonylcarbamoyladenine synthase activity"/>
    <property type="evidence" value="ECO:0007669"/>
    <property type="project" value="UniProtKB-EC"/>
</dbReference>
<comment type="caution">
    <text evidence="5">The sequence shown here is derived from an EMBL/GenBank/DDBJ whole genome shotgun (WGS) entry which is preliminary data.</text>
</comment>
<evidence type="ECO:0000256" key="1">
    <source>
        <dbReference type="ARBA" id="ARBA00010493"/>
    </source>
</evidence>
<gene>
    <name evidence="5" type="primary">tsaB</name>
    <name evidence="5" type="ORF">QVZ43_14515</name>
</gene>
<evidence type="ECO:0000256" key="2">
    <source>
        <dbReference type="ARBA" id="ARBA00019012"/>
    </source>
</evidence>
<proteinExistence type="inferred from homology"/>
<keyword evidence="5" id="KW-0808">Transferase</keyword>
<evidence type="ECO:0000313" key="6">
    <source>
        <dbReference type="Proteomes" id="UP001168640"/>
    </source>
</evidence>
<keyword evidence="5" id="KW-0012">Acyltransferase</keyword>
<dbReference type="EMBL" id="JAUMIS010000002">
    <property type="protein sequence ID" value="MDO3722935.1"/>
    <property type="molecule type" value="Genomic_DNA"/>
</dbReference>
<dbReference type="PANTHER" id="PTHR11735">
    <property type="entry name" value="TRNA N6-ADENOSINE THREONYLCARBAMOYLTRANSFERASE"/>
    <property type="match status" value="1"/>
</dbReference>
<dbReference type="Gene3D" id="3.30.420.40">
    <property type="match status" value="2"/>
</dbReference>
<dbReference type="InterPro" id="IPR022496">
    <property type="entry name" value="T6A_TsaB"/>
</dbReference>
<dbReference type="Pfam" id="PF00814">
    <property type="entry name" value="TsaD"/>
    <property type="match status" value="1"/>
</dbReference>
<accession>A0ABT8W3W5</accession>
<dbReference type="RefSeq" id="WP_302910516.1">
    <property type="nucleotide sequence ID" value="NZ_JAUMIS010000002.1"/>
</dbReference>
<dbReference type="PANTHER" id="PTHR11735:SF11">
    <property type="entry name" value="TRNA THREONYLCARBAMOYLADENOSINE BIOSYNTHESIS PROTEIN TSAB"/>
    <property type="match status" value="1"/>
</dbReference>
<dbReference type="InterPro" id="IPR043129">
    <property type="entry name" value="ATPase_NBD"/>
</dbReference>
<dbReference type="Proteomes" id="UP001168640">
    <property type="component" value="Unassembled WGS sequence"/>
</dbReference>
<dbReference type="NCBIfam" id="TIGR03725">
    <property type="entry name" value="T6A_YeaZ"/>
    <property type="match status" value="1"/>
</dbReference>
<reference evidence="5" key="1">
    <citation type="submission" date="2023-07" db="EMBL/GenBank/DDBJ databases">
        <title>Marinobacter sp. chi1 genome sequencing and assembly.</title>
        <authorList>
            <person name="Park S."/>
        </authorList>
    </citation>
    <scope>NUCLEOTIDE SEQUENCE</scope>
    <source>
        <strain evidence="5">Chi1</strain>
    </source>
</reference>
<evidence type="ECO:0000259" key="4">
    <source>
        <dbReference type="Pfam" id="PF00814"/>
    </source>
</evidence>
<dbReference type="SUPFAM" id="SSF53067">
    <property type="entry name" value="Actin-like ATPase domain"/>
    <property type="match status" value="2"/>
</dbReference>
<protein>
    <recommendedName>
        <fullName evidence="2">tRNA threonylcarbamoyladenosine biosynthesis protein TsaB</fullName>
    </recommendedName>
    <alternativeName>
        <fullName evidence="3">t(6)A37 threonylcarbamoyladenosine biosynthesis protein TsaB</fullName>
    </alternativeName>
</protein>
<evidence type="ECO:0000256" key="3">
    <source>
        <dbReference type="ARBA" id="ARBA00032446"/>
    </source>
</evidence>
<dbReference type="InterPro" id="IPR000905">
    <property type="entry name" value="Gcp-like_dom"/>
</dbReference>
<name>A0ABT8W3W5_9GAMM</name>
<keyword evidence="6" id="KW-1185">Reference proteome</keyword>
<comment type="similarity">
    <text evidence="1">Belongs to the KAE1 / TsaD family. TsaB subfamily.</text>
</comment>
<organism evidence="5 6">
    <name type="scientific">Marinobacter suaedae</name>
    <dbReference type="NCBI Taxonomy" id="3057675"/>
    <lineage>
        <taxon>Bacteria</taxon>
        <taxon>Pseudomonadati</taxon>
        <taxon>Pseudomonadota</taxon>
        <taxon>Gammaproteobacteria</taxon>
        <taxon>Pseudomonadales</taxon>
        <taxon>Marinobacteraceae</taxon>
        <taxon>Marinobacter</taxon>
    </lineage>
</organism>
<evidence type="ECO:0000313" key="5">
    <source>
        <dbReference type="EMBL" id="MDO3722935.1"/>
    </source>
</evidence>